<gene>
    <name evidence="2" type="ORF">DPMN_132180</name>
</gene>
<name>A0A9D4FVE5_DREPO</name>
<keyword evidence="3" id="KW-1185">Reference proteome</keyword>
<organism evidence="2 3">
    <name type="scientific">Dreissena polymorpha</name>
    <name type="common">Zebra mussel</name>
    <name type="synonym">Mytilus polymorpha</name>
    <dbReference type="NCBI Taxonomy" id="45954"/>
    <lineage>
        <taxon>Eukaryota</taxon>
        <taxon>Metazoa</taxon>
        <taxon>Spiralia</taxon>
        <taxon>Lophotrochozoa</taxon>
        <taxon>Mollusca</taxon>
        <taxon>Bivalvia</taxon>
        <taxon>Autobranchia</taxon>
        <taxon>Heteroconchia</taxon>
        <taxon>Euheterodonta</taxon>
        <taxon>Imparidentia</taxon>
        <taxon>Neoheterodontei</taxon>
        <taxon>Myida</taxon>
        <taxon>Dreissenoidea</taxon>
        <taxon>Dreissenidae</taxon>
        <taxon>Dreissena</taxon>
    </lineage>
</organism>
<proteinExistence type="predicted"/>
<reference evidence="2" key="1">
    <citation type="journal article" date="2019" name="bioRxiv">
        <title>The Genome of the Zebra Mussel, Dreissena polymorpha: A Resource for Invasive Species Research.</title>
        <authorList>
            <person name="McCartney M.A."/>
            <person name="Auch B."/>
            <person name="Kono T."/>
            <person name="Mallez S."/>
            <person name="Zhang Y."/>
            <person name="Obille A."/>
            <person name="Becker A."/>
            <person name="Abrahante J.E."/>
            <person name="Garbe J."/>
            <person name="Badalamenti J.P."/>
            <person name="Herman A."/>
            <person name="Mangelson H."/>
            <person name="Liachko I."/>
            <person name="Sullivan S."/>
            <person name="Sone E.D."/>
            <person name="Koren S."/>
            <person name="Silverstein K.A.T."/>
            <person name="Beckman K.B."/>
            <person name="Gohl D.M."/>
        </authorList>
    </citation>
    <scope>NUCLEOTIDE SEQUENCE</scope>
    <source>
        <strain evidence="2">Duluth1</strain>
        <tissue evidence="2">Whole animal</tissue>
    </source>
</reference>
<dbReference type="Proteomes" id="UP000828390">
    <property type="component" value="Unassembled WGS sequence"/>
</dbReference>
<feature type="region of interest" description="Disordered" evidence="1">
    <location>
        <begin position="58"/>
        <end position="87"/>
    </location>
</feature>
<evidence type="ECO:0000313" key="3">
    <source>
        <dbReference type="Proteomes" id="UP000828390"/>
    </source>
</evidence>
<dbReference type="EMBL" id="JAIWYP010000006">
    <property type="protein sequence ID" value="KAH3803908.1"/>
    <property type="molecule type" value="Genomic_DNA"/>
</dbReference>
<evidence type="ECO:0000313" key="2">
    <source>
        <dbReference type="EMBL" id="KAH3803908.1"/>
    </source>
</evidence>
<accession>A0A9D4FVE5</accession>
<sequence length="193" mass="20686">MDFVTANKEAQIELGVCRACDGKIQSAYEIVQKLELVLSDGIQLPDSTRVKRGIVSPTTPKVSATVKHSKHSPSQTTARRSLVDTARPGTSICKDSPEVVEVPVSGGHAVLKSDHDCKDTAIGSDHDYTTVFSNTAIKPQDSHAILTNTAVDIIKQHLHDISGSTGNCGIVDEIVDIVANNKVCTDNNLLHHL</sequence>
<protein>
    <submittedName>
        <fullName evidence="2">Uncharacterized protein</fullName>
    </submittedName>
</protein>
<dbReference type="AlphaFoldDB" id="A0A9D4FVE5"/>
<reference evidence="2" key="2">
    <citation type="submission" date="2020-11" db="EMBL/GenBank/DDBJ databases">
        <authorList>
            <person name="McCartney M.A."/>
            <person name="Auch B."/>
            <person name="Kono T."/>
            <person name="Mallez S."/>
            <person name="Becker A."/>
            <person name="Gohl D.M."/>
            <person name="Silverstein K.A.T."/>
            <person name="Koren S."/>
            <person name="Bechman K.B."/>
            <person name="Herman A."/>
            <person name="Abrahante J.E."/>
            <person name="Garbe J."/>
        </authorList>
    </citation>
    <scope>NUCLEOTIDE SEQUENCE</scope>
    <source>
        <strain evidence="2">Duluth1</strain>
        <tissue evidence="2">Whole animal</tissue>
    </source>
</reference>
<evidence type="ECO:0000256" key="1">
    <source>
        <dbReference type="SAM" id="MobiDB-lite"/>
    </source>
</evidence>
<comment type="caution">
    <text evidence="2">The sequence shown here is derived from an EMBL/GenBank/DDBJ whole genome shotgun (WGS) entry which is preliminary data.</text>
</comment>